<comment type="subcellular location">
    <subcellularLocation>
        <location evidence="1 9">Endoplasmic reticulum membrane</location>
        <topology evidence="1 9">Multi-pass membrane protein</topology>
    </subcellularLocation>
</comment>
<evidence type="ECO:0000256" key="9">
    <source>
        <dbReference type="PIRNR" id="PIRNR000439"/>
    </source>
</evidence>
<keyword evidence="13" id="KW-1185">Reference proteome</keyword>
<sequence length="467" mass="55417">MVHEEMKQDQNLPVKAEAYVYEDKLKNESHGLPEKHFVQRESLITVLFENQHLKTIHHISASLFLGLVVTTIARDYVEKREIVSGFRLIQSGFGKLPIALAGWVLHFCLTCSIYFFFEIWSQVRCKLNIPKSNVRKIWDYTGVAILLGYYIFSFKLAAYIVQTYQLSPASAAIILIEQTRMLMKVHAFVRSNIPKVFKYKEKSDEKLILPTFRHYVYFILVPTLVYRDEYPRTSKVRWRVVATHGLEILAVLIFYSFVMERFLIPQYKDFGIEKFTYAQVFLMFLETSFPGVLYLLSTFYLVLHLVQNFFAEILQFGDRMFYKDWWTSTDFTTWYRTWNVVVHDWLYTYIYKDCYEILFPKNKNIAKVTTFFISAIVHEWILMHMFGFLFPVLFFLFFILSIQFTHLRAPKNSILNILFWMSLSFGPGIMISGYTLEFFARYNNVPPFIEDFDFIFQDLLPVIVISD</sequence>
<dbReference type="GO" id="GO:0005789">
    <property type="term" value="C:endoplasmic reticulum membrane"/>
    <property type="evidence" value="ECO:0007669"/>
    <property type="project" value="UniProtKB-SubCell"/>
</dbReference>
<evidence type="ECO:0000256" key="11">
    <source>
        <dbReference type="SAM" id="Phobius"/>
    </source>
</evidence>
<dbReference type="PANTHER" id="PTHR10408:SF8">
    <property type="entry name" value="O-ACYLTRANSFERASE"/>
    <property type="match status" value="1"/>
</dbReference>
<evidence type="ECO:0000256" key="2">
    <source>
        <dbReference type="ARBA" id="ARBA00009010"/>
    </source>
</evidence>
<dbReference type="Pfam" id="PF03062">
    <property type="entry name" value="MBOAT"/>
    <property type="match status" value="1"/>
</dbReference>
<feature type="transmembrane region" description="Helical" evidence="11">
    <location>
        <begin position="56"/>
        <end position="77"/>
    </location>
</feature>
<keyword evidence="6 11" id="KW-1133">Transmembrane helix</keyword>
<dbReference type="InterPro" id="IPR004299">
    <property type="entry name" value="MBOAT_fam"/>
</dbReference>
<evidence type="ECO:0000256" key="5">
    <source>
        <dbReference type="ARBA" id="ARBA00022824"/>
    </source>
</evidence>
<gene>
    <name evidence="12" type="ORF">HHI36_007395</name>
</gene>
<evidence type="ECO:0000256" key="8">
    <source>
        <dbReference type="ARBA" id="ARBA00023315"/>
    </source>
</evidence>
<protein>
    <recommendedName>
        <fullName evidence="9">O-acyltransferase</fullName>
    </recommendedName>
</protein>
<evidence type="ECO:0000256" key="10">
    <source>
        <dbReference type="PIRSR" id="PIRSR000439-1"/>
    </source>
</evidence>
<keyword evidence="8 9" id="KW-0012">Acyltransferase</keyword>
<evidence type="ECO:0000256" key="3">
    <source>
        <dbReference type="ARBA" id="ARBA00022679"/>
    </source>
</evidence>
<comment type="caution">
    <text evidence="12">The sequence shown here is derived from an EMBL/GenBank/DDBJ whole genome shotgun (WGS) entry which is preliminary data.</text>
</comment>
<evidence type="ECO:0000256" key="1">
    <source>
        <dbReference type="ARBA" id="ARBA00004477"/>
    </source>
</evidence>
<evidence type="ECO:0000256" key="7">
    <source>
        <dbReference type="ARBA" id="ARBA00023136"/>
    </source>
</evidence>
<accession>A0ABD2MQ80</accession>
<keyword evidence="3 9" id="KW-0808">Transferase</keyword>
<dbReference type="Proteomes" id="UP001516400">
    <property type="component" value="Unassembled WGS sequence"/>
</dbReference>
<feature type="transmembrane region" description="Helical" evidence="11">
    <location>
        <begin position="414"/>
        <end position="436"/>
    </location>
</feature>
<evidence type="ECO:0000256" key="4">
    <source>
        <dbReference type="ARBA" id="ARBA00022692"/>
    </source>
</evidence>
<feature type="active site" evidence="10">
    <location>
        <position position="378"/>
    </location>
</feature>
<comment type="similarity">
    <text evidence="2 9">Belongs to the membrane-bound acyltransferase family. Sterol o-acyltransferase subfamily.</text>
</comment>
<name>A0ABD2MQ80_9CUCU</name>
<dbReference type="EMBL" id="JABFTP020000021">
    <property type="protein sequence ID" value="KAL3268271.1"/>
    <property type="molecule type" value="Genomic_DNA"/>
</dbReference>
<evidence type="ECO:0000256" key="6">
    <source>
        <dbReference type="ARBA" id="ARBA00022989"/>
    </source>
</evidence>
<evidence type="ECO:0000313" key="12">
    <source>
        <dbReference type="EMBL" id="KAL3268271.1"/>
    </source>
</evidence>
<evidence type="ECO:0000313" key="13">
    <source>
        <dbReference type="Proteomes" id="UP001516400"/>
    </source>
</evidence>
<feature type="transmembrane region" description="Helical" evidence="11">
    <location>
        <begin position="98"/>
        <end position="117"/>
    </location>
</feature>
<keyword evidence="5 9" id="KW-0256">Endoplasmic reticulum</keyword>
<feature type="transmembrane region" description="Helical" evidence="11">
    <location>
        <begin position="381"/>
        <end position="402"/>
    </location>
</feature>
<feature type="transmembrane region" description="Helical" evidence="11">
    <location>
        <begin position="137"/>
        <end position="161"/>
    </location>
</feature>
<feature type="transmembrane region" description="Helical" evidence="11">
    <location>
        <begin position="280"/>
        <end position="303"/>
    </location>
</feature>
<keyword evidence="7 9" id="KW-0472">Membrane</keyword>
<feature type="transmembrane region" description="Helical" evidence="11">
    <location>
        <begin position="238"/>
        <end position="259"/>
    </location>
</feature>
<dbReference type="PANTHER" id="PTHR10408">
    <property type="entry name" value="STEROL O-ACYLTRANSFERASE"/>
    <property type="match status" value="1"/>
</dbReference>
<keyword evidence="4 11" id="KW-0812">Transmembrane</keyword>
<organism evidence="12 13">
    <name type="scientific">Cryptolaemus montrouzieri</name>
    <dbReference type="NCBI Taxonomy" id="559131"/>
    <lineage>
        <taxon>Eukaryota</taxon>
        <taxon>Metazoa</taxon>
        <taxon>Ecdysozoa</taxon>
        <taxon>Arthropoda</taxon>
        <taxon>Hexapoda</taxon>
        <taxon>Insecta</taxon>
        <taxon>Pterygota</taxon>
        <taxon>Neoptera</taxon>
        <taxon>Endopterygota</taxon>
        <taxon>Coleoptera</taxon>
        <taxon>Polyphaga</taxon>
        <taxon>Cucujiformia</taxon>
        <taxon>Coccinelloidea</taxon>
        <taxon>Coccinellidae</taxon>
        <taxon>Scymninae</taxon>
        <taxon>Scymnini</taxon>
        <taxon>Cryptolaemus</taxon>
    </lineage>
</organism>
<dbReference type="GO" id="GO:0008374">
    <property type="term" value="F:O-acyltransferase activity"/>
    <property type="evidence" value="ECO:0007669"/>
    <property type="project" value="UniProtKB-ARBA"/>
</dbReference>
<reference evidence="12 13" key="1">
    <citation type="journal article" date="2021" name="BMC Biol.">
        <title>Horizontally acquired antibacterial genes associated with adaptive radiation of ladybird beetles.</title>
        <authorList>
            <person name="Li H.S."/>
            <person name="Tang X.F."/>
            <person name="Huang Y.H."/>
            <person name="Xu Z.Y."/>
            <person name="Chen M.L."/>
            <person name="Du X.Y."/>
            <person name="Qiu B.Y."/>
            <person name="Chen P.T."/>
            <person name="Zhang W."/>
            <person name="Slipinski A."/>
            <person name="Escalona H.E."/>
            <person name="Waterhouse R.M."/>
            <person name="Zwick A."/>
            <person name="Pang H."/>
        </authorList>
    </citation>
    <scope>NUCLEOTIDE SEQUENCE [LARGE SCALE GENOMIC DNA]</scope>
    <source>
        <strain evidence="12">SYSU2018</strain>
    </source>
</reference>
<proteinExistence type="inferred from homology"/>
<dbReference type="AlphaFoldDB" id="A0ABD2MQ80"/>
<dbReference type="PIRSF" id="PIRSF000439">
    <property type="entry name" value="Oat_ACAT_DAG_ARE"/>
    <property type="match status" value="1"/>
</dbReference>
<dbReference type="InterPro" id="IPR014371">
    <property type="entry name" value="Oat_ACAT_DAG_ARE"/>
</dbReference>